<dbReference type="Proteomes" id="UP001157418">
    <property type="component" value="Unassembled WGS sequence"/>
</dbReference>
<dbReference type="PANTHER" id="PTHR31973:SF195">
    <property type="entry name" value="MUDR FAMILY TRANSPOSASE"/>
    <property type="match status" value="1"/>
</dbReference>
<feature type="compositionally biased region" description="Low complexity" evidence="1">
    <location>
        <begin position="73"/>
        <end position="90"/>
    </location>
</feature>
<evidence type="ECO:0000313" key="4">
    <source>
        <dbReference type="Proteomes" id="UP001157418"/>
    </source>
</evidence>
<evidence type="ECO:0000313" key="3">
    <source>
        <dbReference type="EMBL" id="CAH1448022.1"/>
    </source>
</evidence>
<feature type="compositionally biased region" description="Basic and acidic residues" evidence="1">
    <location>
        <begin position="63"/>
        <end position="72"/>
    </location>
</feature>
<feature type="domain" description="Transposase MuDR plant" evidence="2">
    <location>
        <begin position="187"/>
        <end position="248"/>
    </location>
</feature>
<gene>
    <name evidence="3" type="ORF">LVIROSA_LOCUS33591</name>
</gene>
<protein>
    <recommendedName>
        <fullName evidence="2">Transposase MuDR plant domain-containing protein</fullName>
    </recommendedName>
</protein>
<dbReference type="PANTHER" id="PTHR31973">
    <property type="entry name" value="POLYPROTEIN, PUTATIVE-RELATED"/>
    <property type="match status" value="1"/>
</dbReference>
<evidence type="ECO:0000259" key="2">
    <source>
        <dbReference type="Pfam" id="PF03108"/>
    </source>
</evidence>
<reference evidence="3 4" key="1">
    <citation type="submission" date="2022-01" db="EMBL/GenBank/DDBJ databases">
        <authorList>
            <person name="Xiong W."/>
            <person name="Schranz E."/>
        </authorList>
    </citation>
    <scope>NUCLEOTIDE SEQUENCE [LARGE SCALE GENOMIC DNA]</scope>
</reference>
<proteinExistence type="predicted"/>
<keyword evidence="4" id="KW-1185">Reference proteome</keyword>
<sequence>MKTRAPGSHGGGALQQFNKKKKQTCPNLLLTEPILTFIFLPSSSSIVNDDCKTPSISASSARQEGELRHTTADDSTTVGDSGGDPSDVISDFHLPDIVHNEDFHSISQVAVASNSIAIDNEVAANDVLEEDEIGEEDEIKEEDDEESFEVPSTFTTMEETNITTDSNWIVSQLASKNDFTQELGKDSFKDKEELIRAIKLYSIKTQKQFEVVETRPTLWTIRCKLHLQSGCKWQVRVIKRKRSGYFEITKYTGPHTCLHDNISQDHPNLDGSLIAQESKHLIKEQPSITIPALRAEIVDKLGYIPSYKKIHVVKEREGICLISDRHLGILKAVNQHGSPWLEPRGFHRYCLRHFINNFYEKFCNSELKALAYRAGSQNQIRKFNSTMEEIGKLNPQARQWIESHPLDRWTLAHDGGRRYGLLTTNLSEIFNSVLKGARFLLITACVQLTFYRLVHYFEVRRPLGNSSRANGDAYTPHVLVKQAALMSKASMVVIESKLFGMFLIFFCLL</sequence>
<dbReference type="InterPro" id="IPR004332">
    <property type="entry name" value="Transposase_MuDR"/>
</dbReference>
<dbReference type="AlphaFoldDB" id="A0AAU9PDY3"/>
<feature type="region of interest" description="Disordered" evidence="1">
    <location>
        <begin position="56"/>
        <end position="90"/>
    </location>
</feature>
<evidence type="ECO:0000256" key="1">
    <source>
        <dbReference type="SAM" id="MobiDB-lite"/>
    </source>
</evidence>
<comment type="caution">
    <text evidence="3">The sequence shown here is derived from an EMBL/GenBank/DDBJ whole genome shotgun (WGS) entry which is preliminary data.</text>
</comment>
<organism evidence="3 4">
    <name type="scientific">Lactuca virosa</name>
    <dbReference type="NCBI Taxonomy" id="75947"/>
    <lineage>
        <taxon>Eukaryota</taxon>
        <taxon>Viridiplantae</taxon>
        <taxon>Streptophyta</taxon>
        <taxon>Embryophyta</taxon>
        <taxon>Tracheophyta</taxon>
        <taxon>Spermatophyta</taxon>
        <taxon>Magnoliopsida</taxon>
        <taxon>eudicotyledons</taxon>
        <taxon>Gunneridae</taxon>
        <taxon>Pentapetalae</taxon>
        <taxon>asterids</taxon>
        <taxon>campanulids</taxon>
        <taxon>Asterales</taxon>
        <taxon>Asteraceae</taxon>
        <taxon>Cichorioideae</taxon>
        <taxon>Cichorieae</taxon>
        <taxon>Lactucinae</taxon>
        <taxon>Lactuca</taxon>
    </lineage>
</organism>
<dbReference type="EMBL" id="CAKMRJ010005634">
    <property type="protein sequence ID" value="CAH1448022.1"/>
    <property type="molecule type" value="Genomic_DNA"/>
</dbReference>
<name>A0AAU9PDY3_9ASTR</name>
<dbReference type="Pfam" id="PF03108">
    <property type="entry name" value="DBD_Tnp_Mut"/>
    <property type="match status" value="1"/>
</dbReference>
<accession>A0AAU9PDY3</accession>